<dbReference type="GO" id="GO:0006891">
    <property type="term" value="P:intra-Golgi vesicle-mediated transport"/>
    <property type="evidence" value="ECO:0007669"/>
    <property type="project" value="TreeGrafter"/>
</dbReference>
<dbReference type="PANTHER" id="PTHR13251:SF3">
    <property type="entry name" value="TRAFFICKING PROTEIN PARTICLE COMPLEX SUBUNIT 10"/>
    <property type="match status" value="1"/>
</dbReference>
<dbReference type="InterPro" id="IPR055505">
    <property type="entry name" value="DUF7077"/>
</dbReference>
<dbReference type="InterPro" id="IPR056916">
    <property type="entry name" value="NTS_TR130"/>
</dbReference>
<reference evidence="10" key="2">
    <citation type="submission" date="2020-04" db="EMBL/GenBank/DDBJ databases">
        <authorList>
            <consortium name="NCBI Genome Project"/>
        </authorList>
    </citation>
    <scope>NUCLEOTIDE SEQUENCE</scope>
    <source>
        <strain evidence="10">CBS 342.82</strain>
    </source>
</reference>
<dbReference type="InterPro" id="IPR056913">
    <property type="entry name" value="TRAPPC10/Trs130_N"/>
</dbReference>
<feature type="compositionally biased region" description="Polar residues" evidence="4">
    <location>
        <begin position="1461"/>
        <end position="1471"/>
    </location>
</feature>
<evidence type="ECO:0000313" key="9">
    <source>
        <dbReference type="Proteomes" id="UP000504637"/>
    </source>
</evidence>
<keyword evidence="2" id="KW-0813">Transport</keyword>
<dbReference type="Pfam" id="PF12584">
    <property type="entry name" value="TRAPPC10"/>
    <property type="match status" value="1"/>
</dbReference>
<dbReference type="Pfam" id="PF24967">
    <property type="entry name" value="NTS_TR130"/>
    <property type="match status" value="1"/>
</dbReference>
<dbReference type="PANTHER" id="PTHR13251">
    <property type="entry name" value="EPILEPSY HOLOPROSENCEPHALY CANDIDATE 1/TMEM1"/>
    <property type="match status" value="1"/>
</dbReference>
<evidence type="ECO:0000259" key="7">
    <source>
        <dbReference type="Pfam" id="PF23274"/>
    </source>
</evidence>
<feature type="domain" description="TRAPPC10/Trs130 N-terminal" evidence="6">
    <location>
        <begin position="247"/>
        <end position="422"/>
    </location>
</feature>
<name>A0A6J3MH59_9PEZI</name>
<evidence type="ECO:0000313" key="10">
    <source>
        <dbReference type="RefSeq" id="XP_033464322.1"/>
    </source>
</evidence>
<feature type="domain" description="TRAPPC10/Trs130 N-terminal" evidence="6">
    <location>
        <begin position="97"/>
        <end position="223"/>
    </location>
</feature>
<dbReference type="GO" id="GO:0005829">
    <property type="term" value="C:cytosol"/>
    <property type="evidence" value="ECO:0007669"/>
    <property type="project" value="GOC"/>
</dbReference>
<gene>
    <name evidence="10" type="ORF">K489DRAFT_366461</name>
</gene>
<dbReference type="GO" id="GO:1990071">
    <property type="term" value="C:TRAPPII protein complex"/>
    <property type="evidence" value="ECO:0007669"/>
    <property type="project" value="InterPro"/>
</dbReference>
<evidence type="ECO:0000256" key="2">
    <source>
        <dbReference type="ARBA" id="ARBA00022448"/>
    </source>
</evidence>
<evidence type="ECO:0000256" key="4">
    <source>
        <dbReference type="SAM" id="MobiDB-lite"/>
    </source>
</evidence>
<dbReference type="InterPro" id="IPR045126">
    <property type="entry name" value="TRAPPC10/Trs130"/>
</dbReference>
<evidence type="ECO:0000256" key="1">
    <source>
        <dbReference type="ARBA" id="ARBA00004555"/>
    </source>
</evidence>
<feature type="domain" description="DUF7077" evidence="7">
    <location>
        <begin position="954"/>
        <end position="1071"/>
    </location>
</feature>
<proteinExistence type="predicted"/>
<organism evidence="10">
    <name type="scientific">Dissoconium aciculare CBS 342.82</name>
    <dbReference type="NCBI Taxonomy" id="1314786"/>
    <lineage>
        <taxon>Eukaryota</taxon>
        <taxon>Fungi</taxon>
        <taxon>Dikarya</taxon>
        <taxon>Ascomycota</taxon>
        <taxon>Pezizomycotina</taxon>
        <taxon>Dothideomycetes</taxon>
        <taxon>Dothideomycetidae</taxon>
        <taxon>Mycosphaerellales</taxon>
        <taxon>Dissoconiaceae</taxon>
        <taxon>Dissoconium</taxon>
    </lineage>
</organism>
<evidence type="ECO:0000259" key="8">
    <source>
        <dbReference type="Pfam" id="PF24967"/>
    </source>
</evidence>
<reference evidence="10" key="3">
    <citation type="submission" date="2025-08" db="UniProtKB">
        <authorList>
            <consortium name="RefSeq"/>
        </authorList>
    </citation>
    <scope>IDENTIFICATION</scope>
    <source>
        <strain evidence="10">CBS 342.82</strain>
    </source>
</reference>
<keyword evidence="3" id="KW-0333">Golgi apparatus</keyword>
<feature type="domain" description="Trs130 NTS" evidence="8">
    <location>
        <begin position="649"/>
        <end position="751"/>
    </location>
</feature>
<dbReference type="GO" id="GO:0034498">
    <property type="term" value="P:early endosome to Golgi transport"/>
    <property type="evidence" value="ECO:0007669"/>
    <property type="project" value="TreeGrafter"/>
</dbReference>
<dbReference type="OrthoDB" id="10256906at2759"/>
<evidence type="ECO:0000259" key="6">
    <source>
        <dbReference type="Pfam" id="PF23036"/>
    </source>
</evidence>
<evidence type="ECO:0008006" key="11">
    <source>
        <dbReference type="Google" id="ProtNLM"/>
    </source>
</evidence>
<reference evidence="10" key="1">
    <citation type="submission" date="2020-01" db="EMBL/GenBank/DDBJ databases">
        <authorList>
            <consortium name="DOE Joint Genome Institute"/>
            <person name="Haridas S."/>
            <person name="Albert R."/>
            <person name="Binder M."/>
            <person name="Bloem J."/>
            <person name="Labutti K."/>
            <person name="Salamov A."/>
            <person name="Andreopoulos B."/>
            <person name="Baker S.E."/>
            <person name="Barry K."/>
            <person name="Bills G."/>
            <person name="Bluhm B.H."/>
            <person name="Cannon C."/>
            <person name="Castanera R."/>
            <person name="Culley D.E."/>
            <person name="Daum C."/>
            <person name="Ezra D."/>
            <person name="Gonzalez J.B."/>
            <person name="Henrissat B."/>
            <person name="Kuo A."/>
            <person name="Liang C."/>
            <person name="Lipzen A."/>
            <person name="Lutzoni F."/>
            <person name="Magnuson J."/>
            <person name="Mondo S."/>
            <person name="Nolan M."/>
            <person name="Ohm R."/>
            <person name="Pangilinan J."/>
            <person name="Park H.-J."/>
            <person name="Ramirez L."/>
            <person name="Alfaro M."/>
            <person name="Sun H."/>
            <person name="Tritt A."/>
            <person name="Yoshinaga Y."/>
            <person name="Zwiers L.-H."/>
            <person name="Turgeon B.G."/>
            <person name="Goodwin S.B."/>
            <person name="Spatafora J.W."/>
            <person name="Crous P.W."/>
            <person name="Grigoriev I.V."/>
        </authorList>
    </citation>
    <scope>NUCLEOTIDE SEQUENCE</scope>
    <source>
        <strain evidence="10">CBS 342.82</strain>
    </source>
</reference>
<evidence type="ECO:0000259" key="5">
    <source>
        <dbReference type="Pfam" id="PF12584"/>
    </source>
</evidence>
<evidence type="ECO:0000256" key="3">
    <source>
        <dbReference type="ARBA" id="ARBA00023034"/>
    </source>
</evidence>
<comment type="subcellular location">
    <subcellularLocation>
        <location evidence="1">Golgi apparatus</location>
    </subcellularLocation>
</comment>
<protein>
    <recommendedName>
        <fullName evidence="11">TMEM1 family protein-like protein</fullName>
    </recommendedName>
</protein>
<feature type="domain" description="TRAPPC10/Trs130 C-terminal" evidence="5">
    <location>
        <begin position="1282"/>
        <end position="1441"/>
    </location>
</feature>
<sequence>METSTSSKVTVEYHDPFGVFPLIAGEIAGRLPLHNLNWHSPPRPLRQIKSLHVDFVPDAETKDKSQPTTTQTKNVGSSTSFDIVRAGQDGRNAIAKERRHQIPGLKKSPYLKVYLLRCDDKVGYKESEKKAIRDWIKENIPPESKRENHNACEWLILHIVLPDTIAASEPRWREGSAKDIEELKERPKSKAKWPGKGDRTVFDRLRADFNESGKGSIDRVAQIRIPRADVPPDLLPIPAIGGTLVESPQERENAWNDLVTKFKTLILGPFDRRVRQYEADIAEQESRRALPGWNFCTFFIHKEGLAMALESVGLVEDALAIYDELSLDLDTVARELASGQAGGTATSFATFTNDIKDRIINATRKESNDTNDETPEHERNDAACLFTKSYRERIVRSDISVFDFICYIFLRQKTLILRLANARSARKELGTDSGDGGEDLVLTSEVCWRASSFIHNASRVLRLDLANAPSDQAAYSRHDIENLVCSWTYSVAQYILEDTAVAALLETTKPEELNQPQINGRRPSRSTISLALGANPYPQRTTSLHPDKDAVPPELLRSLAHLNTREGAKSATPPSTSAGLPIKTAGLPGQAELATYRAELISMRRKILEQVASNYGYFTGWTSLKRAESRNNEGDELPQDSVVAGANSKAVDTALLSPNLKGALTSEAAFQKQFESLTDSALRHFLSATQNKSAERLMGDIALLKCQQENYLLAAAYFERIVPLYSADCWDMMENRAVMNYAKCLKHLQRHELYVSTLLDLSAKLVHRDMDDSKPRTRPKSNTTHTLNKQLLDASELWREAVDASAHLDKEMTQPHGALFAELRVHREILHDDNSDGWGIQLQMCHMLDTAIGFDEVKLRLVSIDDSTQDIWLKSIGPIELTAGQNTIKLQTSTISIGSYLVDKIVIGARKISYVQEYNTRPEIIVADVKDTVSPTTKSVKSAATYIYVFPRNESFHADLRRSKDFNMDKMRLLDVVVQAGADNVESMSVKLKPASAGLRVHLVESSANGVQILRKKDASGHISLGTLQSGSKAVVTVPYTMEKATREVAIRYEIQYQTMSGTRTFVGRARISNELPLDVDVNDVFHLNAIFSSFTVRTTGRAPTTITGANLLGSPLYAVEEPPYLPLPQVVYQSQPINLAYKLLRKPCSDLNLRKKNAALALCVDYVAIEDLAAECIRQQFNNDLLSSRFGKYGRLLVPLLVERWRRATDLSSLDLAALLQTVDVVNAENVGWQEILPMIPLKHREGLETWLREWHAEHRSVSLGSEAASKDASQRITVSVDMPNVDMVFHAALLLAPELEHQPAFQPPVLALGEPVEATLRLMHSAQWGTRILFPNTPRVKIQGDSEPEETFICAVGADADGWLIGGKRSFHFKPEDNHEGVILQLTLIPLRLGVYSLPLVEIRPSVPADKDRNSSSEPEPSLTCETYYENAAQVVHVVHDRRATQICIADAPSEITAAPSSRPSTAVAGSTKEVG</sequence>
<dbReference type="Pfam" id="PF23274">
    <property type="entry name" value="DUF7077"/>
    <property type="match status" value="1"/>
</dbReference>
<dbReference type="InterPro" id="IPR022233">
    <property type="entry name" value="TRAPPC10/Trs130_C"/>
</dbReference>
<dbReference type="GeneID" id="54360578"/>
<dbReference type="Pfam" id="PF23036">
    <property type="entry name" value="TRAPPC10_1st"/>
    <property type="match status" value="2"/>
</dbReference>
<dbReference type="Proteomes" id="UP000504637">
    <property type="component" value="Unplaced"/>
</dbReference>
<keyword evidence="9" id="KW-1185">Reference proteome</keyword>
<feature type="region of interest" description="Disordered" evidence="4">
    <location>
        <begin position="1457"/>
        <end position="1478"/>
    </location>
</feature>
<dbReference type="Pfam" id="PF24965">
    <property type="entry name" value="TRS130_4HB"/>
    <property type="match status" value="1"/>
</dbReference>
<dbReference type="RefSeq" id="XP_033464322.1">
    <property type="nucleotide sequence ID" value="XM_033602778.1"/>
</dbReference>
<accession>A0A6J3MH59</accession>